<dbReference type="PROSITE" id="PS00397">
    <property type="entry name" value="RECOMBINASES_1"/>
    <property type="match status" value="1"/>
</dbReference>
<protein>
    <submittedName>
        <fullName evidence="7">Resolvase</fullName>
    </submittedName>
</protein>
<dbReference type="GO" id="GO:0000150">
    <property type="term" value="F:DNA strand exchange activity"/>
    <property type="evidence" value="ECO:0007669"/>
    <property type="project" value="InterPro"/>
</dbReference>
<dbReference type="Pfam" id="PF00239">
    <property type="entry name" value="Resolvase"/>
    <property type="match status" value="1"/>
</dbReference>
<evidence type="ECO:0000256" key="4">
    <source>
        <dbReference type="PIRSR" id="PIRSR606118-50"/>
    </source>
</evidence>
<keyword evidence="2" id="KW-0238">DNA-binding</keyword>
<evidence type="ECO:0000256" key="5">
    <source>
        <dbReference type="PROSITE-ProRule" id="PRU10137"/>
    </source>
</evidence>
<proteinExistence type="predicted"/>
<dbReference type="InterPro" id="IPR006118">
    <property type="entry name" value="Recombinase_CS"/>
</dbReference>
<evidence type="ECO:0000313" key="7">
    <source>
        <dbReference type="EMBL" id="CAA6813329.1"/>
    </source>
</evidence>
<reference evidence="7" key="1">
    <citation type="submission" date="2020-01" db="EMBL/GenBank/DDBJ databases">
        <authorList>
            <person name="Meier V. D."/>
            <person name="Meier V D."/>
        </authorList>
    </citation>
    <scope>NUCLEOTIDE SEQUENCE</scope>
    <source>
        <strain evidence="7">HLG_WM_MAG_06</strain>
    </source>
</reference>
<feature type="active site" description="O-(5'-phospho-DNA)-serine intermediate" evidence="4 5">
    <location>
        <position position="9"/>
    </location>
</feature>
<evidence type="ECO:0000256" key="3">
    <source>
        <dbReference type="ARBA" id="ARBA00023172"/>
    </source>
</evidence>
<name>A0A6S6SS55_9BACT</name>
<dbReference type="EMBL" id="CACVAP010000070">
    <property type="protein sequence ID" value="CAA6813329.1"/>
    <property type="molecule type" value="Genomic_DNA"/>
</dbReference>
<evidence type="ECO:0000256" key="1">
    <source>
        <dbReference type="ARBA" id="ARBA00022908"/>
    </source>
</evidence>
<dbReference type="AlphaFoldDB" id="A0A6S6SS55"/>
<sequence>MKIGYARVSSRGQNLEAQIELLTRAGCEKIFQEKKSGTSLTSCVELESALDYVREGDILWLLD</sequence>
<dbReference type="GO" id="GO:0003677">
    <property type="term" value="F:DNA binding"/>
    <property type="evidence" value="ECO:0007669"/>
    <property type="project" value="UniProtKB-KW"/>
</dbReference>
<evidence type="ECO:0000259" key="6">
    <source>
        <dbReference type="PROSITE" id="PS51736"/>
    </source>
</evidence>
<dbReference type="Gene3D" id="3.40.50.1390">
    <property type="entry name" value="Resolvase, N-terminal catalytic domain"/>
    <property type="match status" value="1"/>
</dbReference>
<dbReference type="InterPro" id="IPR036162">
    <property type="entry name" value="Resolvase-like_N_sf"/>
</dbReference>
<dbReference type="PROSITE" id="PS51736">
    <property type="entry name" value="RECOMBINASES_3"/>
    <property type="match status" value="1"/>
</dbReference>
<keyword evidence="1" id="KW-0229">DNA integration</keyword>
<gene>
    <name evidence="7" type="ORF">HELGO_WM48493</name>
</gene>
<keyword evidence="3" id="KW-0233">DNA recombination</keyword>
<evidence type="ECO:0000256" key="2">
    <source>
        <dbReference type="ARBA" id="ARBA00023125"/>
    </source>
</evidence>
<dbReference type="SUPFAM" id="SSF53041">
    <property type="entry name" value="Resolvase-like"/>
    <property type="match status" value="1"/>
</dbReference>
<organism evidence="7">
    <name type="scientific">uncultured Sulfurovum sp</name>
    <dbReference type="NCBI Taxonomy" id="269237"/>
    <lineage>
        <taxon>Bacteria</taxon>
        <taxon>Pseudomonadati</taxon>
        <taxon>Campylobacterota</taxon>
        <taxon>Epsilonproteobacteria</taxon>
        <taxon>Campylobacterales</taxon>
        <taxon>Sulfurovaceae</taxon>
        <taxon>Sulfurovum</taxon>
        <taxon>environmental samples</taxon>
    </lineage>
</organism>
<feature type="domain" description="Resolvase/invertase-type recombinase catalytic" evidence="6">
    <location>
        <begin position="1"/>
        <end position="63"/>
    </location>
</feature>
<accession>A0A6S6SS55</accession>
<dbReference type="GO" id="GO:0015074">
    <property type="term" value="P:DNA integration"/>
    <property type="evidence" value="ECO:0007669"/>
    <property type="project" value="UniProtKB-KW"/>
</dbReference>
<dbReference type="InterPro" id="IPR006119">
    <property type="entry name" value="Resolv_N"/>
</dbReference>